<reference evidence="8" key="1">
    <citation type="journal article" date="2019" name="Int. J. Syst. Evol. Microbiol.">
        <title>The Global Catalogue of Microorganisms (GCM) 10K type strain sequencing project: providing services to taxonomists for standard genome sequencing and annotation.</title>
        <authorList>
            <consortium name="The Broad Institute Genomics Platform"/>
            <consortium name="The Broad Institute Genome Sequencing Center for Infectious Disease"/>
            <person name="Wu L."/>
            <person name="Ma J."/>
        </authorList>
    </citation>
    <scope>NUCLEOTIDE SEQUENCE [LARGE SCALE GENOMIC DNA]</scope>
    <source>
        <strain evidence="8">CCUG 56752</strain>
    </source>
</reference>
<dbReference type="InterPro" id="IPR044925">
    <property type="entry name" value="His-Me_finger_sf"/>
</dbReference>
<keyword evidence="4" id="KW-0378">Hydrolase</keyword>
<proteinExistence type="inferred from homology"/>
<dbReference type="PANTHER" id="PTHR33607">
    <property type="entry name" value="ENDONUCLEASE-1"/>
    <property type="match status" value="1"/>
</dbReference>
<dbReference type="SUPFAM" id="SSF141072">
    <property type="entry name" value="CalX-like"/>
    <property type="match status" value="1"/>
</dbReference>
<dbReference type="PANTHER" id="PTHR33607:SF2">
    <property type="entry name" value="ENDONUCLEASE-1"/>
    <property type="match status" value="1"/>
</dbReference>
<dbReference type="Gene3D" id="2.60.40.2030">
    <property type="match status" value="1"/>
</dbReference>
<dbReference type="Pfam" id="PF04231">
    <property type="entry name" value="Endonuclease_1"/>
    <property type="match status" value="1"/>
</dbReference>
<evidence type="ECO:0000313" key="8">
    <source>
        <dbReference type="Proteomes" id="UP001597049"/>
    </source>
</evidence>
<keyword evidence="2" id="KW-0540">Nuclease</keyword>
<dbReference type="GO" id="GO:0004519">
    <property type="term" value="F:endonuclease activity"/>
    <property type="evidence" value="ECO:0007669"/>
    <property type="project" value="UniProtKB-KW"/>
</dbReference>
<feature type="region of interest" description="Disordered" evidence="5">
    <location>
        <begin position="455"/>
        <end position="476"/>
    </location>
</feature>
<name>A0ABW3GU07_9FLAO</name>
<keyword evidence="7" id="KW-0255">Endonuclease</keyword>
<dbReference type="SUPFAM" id="SSF54060">
    <property type="entry name" value="His-Me finger endonucleases"/>
    <property type="match status" value="1"/>
</dbReference>
<evidence type="ECO:0000256" key="5">
    <source>
        <dbReference type="SAM" id="MobiDB-lite"/>
    </source>
</evidence>
<dbReference type="Pfam" id="PF18962">
    <property type="entry name" value="Por_Secre_tail"/>
    <property type="match status" value="1"/>
</dbReference>
<sequence>MNKITLLTLLFVSQIIFSQEVIINELDSDTPGLDTQEFIELRTLSPNTSLDGYVLVLFNGSSSGGDSSYFALSLDGFTTDFNGLFVLGGPELVPSPNYNLPSNTIQNGADAVAVYRGSELDFPEETLATIDNLVDALVYGTNDATDQNLLNLLAQTEQIDEDLNNNKDNESIQRNSDGSWSVGPPTPRELNDGSGITPVFIDVTPSTSLIDEGDSFVIDFSTSEPLTETITINFSLVNGNFTEDDFNGSTSITLSEGTSTGSVTIDLIDDNIDEGDEFINIAVDIPGDPYILNSNFIEVIVVDNDFIVADWGTPTNPTFDVVNPTGPSNYFENLNGKSGEVLKQAIQDIIAEEGVVKIHTYSDIIDILKSADQSPSNSNEVWLAYREESRPKYLYQLGSSGTGYWNREHVYPRSRGGFYSIEEDEVATGINEWWETNADSLRHANSDAHGLRAADANENSSRGNQHFGEYTGPEGNQGSFKGDVARAVFYLAIRYNDLSVVDGFPDIIGQLGDLQTLLQWHTEDPADDYEMNRNNIVYTWQNNRNPFIDYPELVDYIWGDKQGETWNQSLSINRNKFQDISIYPNPASNYIRFKGITSSADVEFYSITGKKVLNTKIKSENPISLNLSSGVYLVRIINDSKVVTKKLIVK</sequence>
<evidence type="ECO:0000256" key="3">
    <source>
        <dbReference type="ARBA" id="ARBA00022729"/>
    </source>
</evidence>
<evidence type="ECO:0000256" key="2">
    <source>
        <dbReference type="ARBA" id="ARBA00022722"/>
    </source>
</evidence>
<evidence type="ECO:0000313" key="7">
    <source>
        <dbReference type="EMBL" id="MFD0932276.1"/>
    </source>
</evidence>
<accession>A0ABW3GU07</accession>
<dbReference type="NCBIfam" id="TIGR04183">
    <property type="entry name" value="Por_Secre_tail"/>
    <property type="match status" value="1"/>
</dbReference>
<evidence type="ECO:0000256" key="4">
    <source>
        <dbReference type="ARBA" id="ARBA00022801"/>
    </source>
</evidence>
<dbReference type="InterPro" id="IPR038081">
    <property type="entry name" value="CalX-like_sf"/>
</dbReference>
<feature type="region of interest" description="Disordered" evidence="5">
    <location>
        <begin position="162"/>
        <end position="197"/>
    </location>
</feature>
<dbReference type="EMBL" id="JBHTIV010000006">
    <property type="protein sequence ID" value="MFD0932276.1"/>
    <property type="molecule type" value="Genomic_DNA"/>
</dbReference>
<feature type="domain" description="Secretion system C-terminal sorting" evidence="6">
    <location>
        <begin position="582"/>
        <end position="649"/>
    </location>
</feature>
<evidence type="ECO:0000259" key="6">
    <source>
        <dbReference type="Pfam" id="PF18962"/>
    </source>
</evidence>
<dbReference type="RefSeq" id="WP_379657602.1">
    <property type="nucleotide sequence ID" value="NZ_JBHTIV010000006.1"/>
</dbReference>
<evidence type="ECO:0000256" key="1">
    <source>
        <dbReference type="ARBA" id="ARBA00006429"/>
    </source>
</evidence>
<organism evidence="7 8">
    <name type="scientific">Psychroflexus salinarum</name>
    <dbReference type="NCBI Taxonomy" id="546024"/>
    <lineage>
        <taxon>Bacteria</taxon>
        <taxon>Pseudomonadati</taxon>
        <taxon>Bacteroidota</taxon>
        <taxon>Flavobacteriia</taxon>
        <taxon>Flavobacteriales</taxon>
        <taxon>Flavobacteriaceae</taxon>
        <taxon>Psychroflexus</taxon>
    </lineage>
</organism>
<comment type="caution">
    <text evidence="7">The sequence shown here is derived from an EMBL/GenBank/DDBJ whole genome shotgun (WGS) entry which is preliminary data.</text>
</comment>
<keyword evidence="8" id="KW-1185">Reference proteome</keyword>
<dbReference type="InterPro" id="IPR007346">
    <property type="entry name" value="Endonuclease-I"/>
</dbReference>
<dbReference type="Proteomes" id="UP001597049">
    <property type="component" value="Unassembled WGS sequence"/>
</dbReference>
<gene>
    <name evidence="7" type="ORF">ACFQ0R_06620</name>
</gene>
<protein>
    <submittedName>
        <fullName evidence="7">Endonuclease</fullName>
    </submittedName>
</protein>
<dbReference type="InterPro" id="IPR026444">
    <property type="entry name" value="Secre_tail"/>
</dbReference>
<comment type="similarity">
    <text evidence="1">Belongs to the EndA/NucM nuclease family.</text>
</comment>
<keyword evidence="3" id="KW-0732">Signal</keyword>